<dbReference type="AlphaFoldDB" id="A0A644VZA3"/>
<name>A0A644VZA3_9ZZZZ</name>
<proteinExistence type="predicted"/>
<organism evidence="1">
    <name type="scientific">bioreactor metagenome</name>
    <dbReference type="NCBI Taxonomy" id="1076179"/>
    <lineage>
        <taxon>unclassified sequences</taxon>
        <taxon>metagenomes</taxon>
        <taxon>ecological metagenomes</taxon>
    </lineage>
</organism>
<accession>A0A644VZA3</accession>
<gene>
    <name evidence="1" type="ORF">SDC9_42951</name>
</gene>
<dbReference type="EMBL" id="VSSQ01000525">
    <property type="protein sequence ID" value="MPL96769.1"/>
    <property type="molecule type" value="Genomic_DNA"/>
</dbReference>
<reference evidence="1" key="1">
    <citation type="submission" date="2019-08" db="EMBL/GenBank/DDBJ databases">
        <authorList>
            <person name="Kucharzyk K."/>
            <person name="Murdoch R.W."/>
            <person name="Higgins S."/>
            <person name="Loffler F."/>
        </authorList>
    </citation>
    <scope>NUCLEOTIDE SEQUENCE</scope>
</reference>
<protein>
    <submittedName>
        <fullName evidence="1">Uncharacterized protein</fullName>
    </submittedName>
</protein>
<sequence length="86" mass="9715">MGKKDILNIITLTMIMGIRMSFYQTDYGIVIFSQVIHTVHAISNAADLKKKLLSMLEGKRYPQLKPSGIDMVRKEKIIQGLFTSKG</sequence>
<comment type="caution">
    <text evidence="1">The sequence shown here is derived from an EMBL/GenBank/DDBJ whole genome shotgun (WGS) entry which is preliminary data.</text>
</comment>
<evidence type="ECO:0000313" key="1">
    <source>
        <dbReference type="EMBL" id="MPL96769.1"/>
    </source>
</evidence>